<feature type="transmembrane region" description="Helical" evidence="2">
    <location>
        <begin position="503"/>
        <end position="521"/>
    </location>
</feature>
<reference evidence="4" key="1">
    <citation type="submission" date="2007-07" db="EMBL/GenBank/DDBJ databases">
        <title>PCAP assembly of the Caenorhabditis remanei genome.</title>
        <authorList>
            <consortium name="The Caenorhabditis remanei Sequencing Consortium"/>
            <person name="Wilson R.K."/>
        </authorList>
    </citation>
    <scope>NUCLEOTIDE SEQUENCE [LARGE SCALE GENOMIC DNA]</scope>
    <source>
        <strain evidence="4">PB4641</strain>
    </source>
</reference>
<feature type="transmembrane region" description="Helical" evidence="2">
    <location>
        <begin position="655"/>
        <end position="675"/>
    </location>
</feature>
<keyword evidence="1" id="KW-1015">Disulfide bond</keyword>
<dbReference type="Gene3D" id="2.10.25.10">
    <property type="entry name" value="Laminin"/>
    <property type="match status" value="1"/>
</dbReference>
<feature type="domain" description="EGF-like" evidence="3">
    <location>
        <begin position="373"/>
        <end position="409"/>
    </location>
</feature>
<gene>
    <name evidence="4" type="ORF">CRE_29624</name>
</gene>
<evidence type="ECO:0000256" key="1">
    <source>
        <dbReference type="PROSITE-ProRule" id="PRU00076"/>
    </source>
</evidence>
<dbReference type="InterPro" id="IPR000742">
    <property type="entry name" value="EGF"/>
</dbReference>
<keyword evidence="5" id="KW-1185">Reference proteome</keyword>
<dbReference type="eggNOG" id="ENOG502SEXN">
    <property type="taxonomic scope" value="Eukaryota"/>
</dbReference>
<evidence type="ECO:0000313" key="5">
    <source>
        <dbReference type="Proteomes" id="UP000008281"/>
    </source>
</evidence>
<accession>E3LW35</accession>
<dbReference type="InterPro" id="IPR016187">
    <property type="entry name" value="CTDL_fold"/>
</dbReference>
<proteinExistence type="predicted"/>
<dbReference type="AlphaFoldDB" id="E3LW35"/>
<feature type="transmembrane region" description="Helical" evidence="2">
    <location>
        <begin position="595"/>
        <end position="614"/>
    </location>
</feature>
<sequence>MIHDELSISEASTSVGTTTTTSLDLFDLPVNCTINGISQKVTTNCESLESILCECSLLPSKYTAYSTASYPIIDYSNATDIIFLYNDYWDDEIDNLSTTVTAPWTEHAEAADSITTTVNPSCLVQCPDGYIIGQSLCYFIVDLSNIKSYQSALSYCQTVNLRNLISLEHLRNLLDLQILKTKVNSSYSTTWYFANGGGSVQERFDKKAQVFDINMLTGMTSPIEMTVGISDATSNVSAICVLPRGFLREYCNISQCYVDSALDVLELNTILSSSKEVIDSVSTTSITCSYTKSVSTVACGSRGNMMPNPTTISCEASGDAQKLPNTTAEIVEYCSLCFERGTESCSEATDKNGKTGYQCNCKSSYSMGTCWYTSDSCLPETCNGHGKCSDTLGNVKCDCDWGYEGDSCEVNKDRVTNTTDSFFTRLGNYIIDFPTIYAVQTNSWIFLTIAAKSIGKIYRSTGEDDPQETHQAARAFFMTLGTTCVLFFNDPYLFKISLATCRMFFLIIHFCFMGAMIQWMLEGYNANQVVRCVHLNEWEKDFEYRKAWGIKAAPRMVIPLIMMAVALAVIFKSNWYYLPSTWTCLGVICNQTTSVWLSAIWIVLCLVVSTAAFAESSVLLTHRRPLYNLKIRQRIERDIGIIDGWVAEKCRRNTVLCFIGICLLSVTWLFTILASDKRSKYVFGWTLTLVSTLYGSFSFVQGVYTDPNTWSAILWFAMKRFPARFAPTYDPISMWTREEVKEIQKLPKEQREIMKDEMFPLNKRLFLHHKWDMNLNEKLEKETEITEALLEILRNEIRTHHDLSGTQFQKEQLQETFAEFVKSVADRPPRMDLLGVNAKSEAVTLCAEKEDGSARVTKFMLVPDIDVFEPEEFYEDADDVDKKRMDIEEEKVDVTFLFYPSFLFQETYKIAREEAVSQNKFMNSAIKFKFVITFCSLFQINF</sequence>
<dbReference type="OrthoDB" id="5845450at2759"/>
<dbReference type="InParanoid" id="E3LW35"/>
<dbReference type="HOGENOM" id="CLU_004352_0_0_1"/>
<dbReference type="EMBL" id="DS268416">
    <property type="protein sequence ID" value="EFP12382.1"/>
    <property type="molecule type" value="Genomic_DNA"/>
</dbReference>
<dbReference type="SUPFAM" id="SSF57196">
    <property type="entry name" value="EGF/Laminin"/>
    <property type="match status" value="1"/>
</dbReference>
<keyword evidence="2" id="KW-1133">Transmembrane helix</keyword>
<keyword evidence="2" id="KW-0812">Transmembrane</keyword>
<dbReference type="OMA" id="WLSAIWI"/>
<dbReference type="PROSITE" id="PS01186">
    <property type="entry name" value="EGF_2"/>
    <property type="match status" value="1"/>
</dbReference>
<dbReference type="FunCoup" id="E3LW35">
    <property type="interactions" value="268"/>
</dbReference>
<keyword evidence="1" id="KW-0245">EGF-like domain</keyword>
<keyword evidence="2" id="KW-0472">Membrane</keyword>
<dbReference type="PROSITE" id="PS50026">
    <property type="entry name" value="EGF_3"/>
    <property type="match status" value="1"/>
</dbReference>
<comment type="caution">
    <text evidence="1">Lacks conserved residue(s) required for the propagation of feature annotation.</text>
</comment>
<dbReference type="PROSITE" id="PS00022">
    <property type="entry name" value="EGF_1"/>
    <property type="match status" value="1"/>
</dbReference>
<dbReference type="CDD" id="cd00054">
    <property type="entry name" value="EGF_CA"/>
    <property type="match status" value="1"/>
</dbReference>
<feature type="disulfide bond" evidence="1">
    <location>
        <begin position="399"/>
        <end position="408"/>
    </location>
</feature>
<protein>
    <recommendedName>
        <fullName evidence="3">EGF-like domain-containing protein</fullName>
    </recommendedName>
</protein>
<feature type="transmembrane region" description="Helical" evidence="2">
    <location>
        <begin position="556"/>
        <end position="575"/>
    </location>
</feature>
<evidence type="ECO:0000313" key="4">
    <source>
        <dbReference type="EMBL" id="EFP12382.1"/>
    </source>
</evidence>
<organism evidence="5">
    <name type="scientific">Caenorhabditis remanei</name>
    <name type="common">Caenorhabditis vulgaris</name>
    <dbReference type="NCBI Taxonomy" id="31234"/>
    <lineage>
        <taxon>Eukaryota</taxon>
        <taxon>Metazoa</taxon>
        <taxon>Ecdysozoa</taxon>
        <taxon>Nematoda</taxon>
        <taxon>Chromadorea</taxon>
        <taxon>Rhabditida</taxon>
        <taxon>Rhabditina</taxon>
        <taxon>Rhabditomorpha</taxon>
        <taxon>Rhabditoidea</taxon>
        <taxon>Rhabditidae</taxon>
        <taxon>Peloderinae</taxon>
        <taxon>Caenorhabditis</taxon>
    </lineage>
</organism>
<feature type="transmembrane region" description="Helical" evidence="2">
    <location>
        <begin position="681"/>
        <end position="700"/>
    </location>
</feature>
<name>E3LW35_CAERE</name>
<evidence type="ECO:0000259" key="3">
    <source>
        <dbReference type="PROSITE" id="PS50026"/>
    </source>
</evidence>
<dbReference type="Proteomes" id="UP000008281">
    <property type="component" value="Unassembled WGS sequence"/>
</dbReference>
<evidence type="ECO:0000256" key="2">
    <source>
        <dbReference type="SAM" id="Phobius"/>
    </source>
</evidence>
<dbReference type="SUPFAM" id="SSF56436">
    <property type="entry name" value="C-type lectin-like"/>
    <property type="match status" value="1"/>
</dbReference>